<reference evidence="8 9" key="1">
    <citation type="submission" date="2016-05" db="EMBL/GenBank/DDBJ databases">
        <title>A degradative enzymes factory behind the ericoid mycorrhizal symbiosis.</title>
        <authorList>
            <consortium name="DOE Joint Genome Institute"/>
            <person name="Martino E."/>
            <person name="Morin E."/>
            <person name="Grelet G."/>
            <person name="Kuo A."/>
            <person name="Kohler A."/>
            <person name="Daghino S."/>
            <person name="Barry K."/>
            <person name="Choi C."/>
            <person name="Cichocki N."/>
            <person name="Clum A."/>
            <person name="Copeland A."/>
            <person name="Hainaut M."/>
            <person name="Haridas S."/>
            <person name="Labutti K."/>
            <person name="Lindquist E."/>
            <person name="Lipzen A."/>
            <person name="Khouja H.-R."/>
            <person name="Murat C."/>
            <person name="Ohm R."/>
            <person name="Olson A."/>
            <person name="Spatafora J."/>
            <person name="Veneault-Fourrey C."/>
            <person name="Henrissat B."/>
            <person name="Grigoriev I."/>
            <person name="Martin F."/>
            <person name="Perotto S."/>
        </authorList>
    </citation>
    <scope>NUCLEOTIDE SEQUENCE [LARGE SCALE GENOMIC DNA]</scope>
    <source>
        <strain evidence="8 9">UAMH 7357</strain>
    </source>
</reference>
<evidence type="ECO:0000256" key="3">
    <source>
        <dbReference type="ARBA" id="ARBA00022771"/>
    </source>
</evidence>
<dbReference type="SMART" id="SM00355">
    <property type="entry name" value="ZnF_C2H2"/>
    <property type="match status" value="6"/>
</dbReference>
<keyword evidence="3 5" id="KW-0863">Zinc-finger</keyword>
<dbReference type="GO" id="GO:0045944">
    <property type="term" value="P:positive regulation of transcription by RNA polymerase II"/>
    <property type="evidence" value="ECO:0007669"/>
    <property type="project" value="UniProtKB-ARBA"/>
</dbReference>
<dbReference type="STRING" id="1745343.A0A2J6PR99"/>
<feature type="domain" description="C2H2-type" evidence="7">
    <location>
        <begin position="54"/>
        <end position="84"/>
    </location>
</feature>
<dbReference type="PANTHER" id="PTHR19818:SF139">
    <property type="entry name" value="PAIR-RULE PROTEIN ODD-PAIRED"/>
    <property type="match status" value="1"/>
</dbReference>
<dbReference type="InterPro" id="IPR036236">
    <property type="entry name" value="Znf_C2H2_sf"/>
</dbReference>
<gene>
    <name evidence="8" type="ORF">NA56DRAFT_312244</name>
</gene>
<keyword evidence="4" id="KW-0862">Zinc</keyword>
<accession>A0A2J6PR99</accession>
<evidence type="ECO:0000256" key="1">
    <source>
        <dbReference type="ARBA" id="ARBA00022723"/>
    </source>
</evidence>
<evidence type="ECO:0000256" key="4">
    <source>
        <dbReference type="ARBA" id="ARBA00022833"/>
    </source>
</evidence>
<protein>
    <recommendedName>
        <fullName evidence="7">C2H2-type domain-containing protein</fullName>
    </recommendedName>
</protein>
<dbReference type="Proteomes" id="UP000235672">
    <property type="component" value="Unassembled WGS sequence"/>
</dbReference>
<dbReference type="PROSITE" id="PS50157">
    <property type="entry name" value="ZINC_FINGER_C2H2_2"/>
    <property type="match status" value="3"/>
</dbReference>
<organism evidence="8 9">
    <name type="scientific">Hyaloscypha hepaticicola</name>
    <dbReference type="NCBI Taxonomy" id="2082293"/>
    <lineage>
        <taxon>Eukaryota</taxon>
        <taxon>Fungi</taxon>
        <taxon>Dikarya</taxon>
        <taxon>Ascomycota</taxon>
        <taxon>Pezizomycotina</taxon>
        <taxon>Leotiomycetes</taxon>
        <taxon>Helotiales</taxon>
        <taxon>Hyaloscyphaceae</taxon>
        <taxon>Hyaloscypha</taxon>
    </lineage>
</organism>
<proteinExistence type="predicted"/>
<dbReference type="OrthoDB" id="2687452at2759"/>
<dbReference type="Gene3D" id="3.30.160.60">
    <property type="entry name" value="Classic Zinc Finger"/>
    <property type="match status" value="3"/>
</dbReference>
<evidence type="ECO:0000256" key="6">
    <source>
        <dbReference type="SAM" id="MobiDB-lite"/>
    </source>
</evidence>
<sequence length="509" mass="57725">MQRNALNDSPDRDQPDGYSSNRRAQSFSCPDCTASNFPNLSKLNKHRNTHERRYKCLAEGCYERFAQRQALTRHTETKHSDAENPKQFYHCTVDGCKYASTGRWRNRFKRADQVKEHIKEYGHYGPQSACDRPRRPGGRLYTIQVIKARFEEWTVDEKVDSQPRRTVRSCEYDNSFKTKLWHMDVPGDMFWRGDEDGARDGHACPVKGCYFYYGGPPEGCEKVLFKTLKGLQEHYRRSHESSRSGPSLETLLMEEEIRSVAERSSIPTTDSYTTNSLPLSSGSSFNLVGHLGSGFNTFNADHLKGAEWIFCVAGEDTVCYCQSCCQRGTTSAQQSEATTPQLSIVSSEFPPYSTTSWPSYPDHLQLSEATTDTGNHHFGVPSNNSTSIFRQDSLKSRTNRIPCDFPGCHKTFHRKYEKQRHVDTVHGSATPFSCQSCGKTFLRKDKLFDHLRKIHRARPPLNSELKRRSMISDTSGTLSVLPSDTLVRANSSSYSASESWMGGIGDMIV</sequence>
<dbReference type="GO" id="GO:0000978">
    <property type="term" value="F:RNA polymerase II cis-regulatory region sequence-specific DNA binding"/>
    <property type="evidence" value="ECO:0007669"/>
    <property type="project" value="TreeGrafter"/>
</dbReference>
<dbReference type="GO" id="GO:0008270">
    <property type="term" value="F:zinc ion binding"/>
    <property type="evidence" value="ECO:0007669"/>
    <property type="project" value="UniProtKB-KW"/>
</dbReference>
<dbReference type="PROSITE" id="PS00028">
    <property type="entry name" value="ZINC_FINGER_C2H2_1"/>
    <property type="match status" value="2"/>
</dbReference>
<keyword evidence="2" id="KW-0677">Repeat</keyword>
<evidence type="ECO:0000256" key="2">
    <source>
        <dbReference type="ARBA" id="ARBA00022737"/>
    </source>
</evidence>
<evidence type="ECO:0000313" key="9">
    <source>
        <dbReference type="Proteomes" id="UP000235672"/>
    </source>
</evidence>
<dbReference type="GO" id="GO:0005634">
    <property type="term" value="C:nucleus"/>
    <property type="evidence" value="ECO:0007669"/>
    <property type="project" value="UniProtKB-ARBA"/>
</dbReference>
<dbReference type="EMBL" id="KZ613505">
    <property type="protein sequence ID" value="PMD16529.1"/>
    <property type="molecule type" value="Genomic_DNA"/>
</dbReference>
<keyword evidence="1" id="KW-0479">Metal-binding</keyword>
<name>A0A2J6PR99_9HELO</name>
<feature type="domain" description="C2H2-type" evidence="7">
    <location>
        <begin position="432"/>
        <end position="460"/>
    </location>
</feature>
<dbReference type="PANTHER" id="PTHR19818">
    <property type="entry name" value="ZINC FINGER PROTEIN ZIC AND GLI"/>
    <property type="match status" value="1"/>
</dbReference>
<feature type="domain" description="C2H2-type" evidence="7">
    <location>
        <begin position="401"/>
        <end position="431"/>
    </location>
</feature>
<dbReference type="AlphaFoldDB" id="A0A2J6PR99"/>
<keyword evidence="9" id="KW-1185">Reference proteome</keyword>
<evidence type="ECO:0000256" key="5">
    <source>
        <dbReference type="PROSITE-ProRule" id="PRU00042"/>
    </source>
</evidence>
<dbReference type="InterPro" id="IPR050329">
    <property type="entry name" value="GLI_C2H2-zinc-finger"/>
</dbReference>
<evidence type="ECO:0000313" key="8">
    <source>
        <dbReference type="EMBL" id="PMD16529.1"/>
    </source>
</evidence>
<dbReference type="SUPFAM" id="SSF57667">
    <property type="entry name" value="beta-beta-alpha zinc fingers"/>
    <property type="match status" value="1"/>
</dbReference>
<dbReference type="InterPro" id="IPR013087">
    <property type="entry name" value="Znf_C2H2_type"/>
</dbReference>
<dbReference type="Pfam" id="PF00096">
    <property type="entry name" value="zf-C2H2"/>
    <property type="match status" value="1"/>
</dbReference>
<feature type="region of interest" description="Disordered" evidence="6">
    <location>
        <begin position="1"/>
        <end position="24"/>
    </location>
</feature>
<evidence type="ECO:0000259" key="7">
    <source>
        <dbReference type="PROSITE" id="PS50157"/>
    </source>
</evidence>
<dbReference type="GO" id="GO:0000981">
    <property type="term" value="F:DNA-binding transcription factor activity, RNA polymerase II-specific"/>
    <property type="evidence" value="ECO:0007669"/>
    <property type="project" value="TreeGrafter"/>
</dbReference>